<keyword evidence="4" id="KW-0238">DNA-binding</keyword>
<dbReference type="RefSeq" id="WP_204300628.1">
    <property type="nucleotide sequence ID" value="NZ_BAAAGQ010000058.1"/>
</dbReference>
<dbReference type="Pfam" id="PF04545">
    <property type="entry name" value="Sigma70_r4"/>
    <property type="match status" value="1"/>
</dbReference>
<keyword evidence="2" id="KW-0805">Transcription regulation</keyword>
<dbReference type="InterPro" id="IPR036388">
    <property type="entry name" value="WH-like_DNA-bd_sf"/>
</dbReference>
<dbReference type="NCBIfam" id="TIGR00377">
    <property type="entry name" value="ant_ant_sig"/>
    <property type="match status" value="1"/>
</dbReference>
<dbReference type="InterPro" id="IPR000943">
    <property type="entry name" value="RNA_pol_sigma70"/>
</dbReference>
<dbReference type="PROSITE" id="PS50801">
    <property type="entry name" value="STAS"/>
    <property type="match status" value="1"/>
</dbReference>
<dbReference type="Gene3D" id="1.10.10.10">
    <property type="entry name" value="Winged helix-like DNA-binding domain superfamily/Winged helix DNA-binding domain"/>
    <property type="match status" value="2"/>
</dbReference>
<dbReference type="InterPro" id="IPR036513">
    <property type="entry name" value="STAS_dom_sf"/>
</dbReference>
<comment type="similarity">
    <text evidence="1 6">Belongs to the anti-sigma-factor antagonist family.</text>
</comment>
<keyword evidence="3" id="KW-0731">Sigma factor</keyword>
<name>A0ABQ3WWN5_9ACTN</name>
<dbReference type="InterPro" id="IPR014322">
    <property type="entry name" value="RNA_pol_sigma-B/F/G"/>
</dbReference>
<evidence type="ECO:0000256" key="4">
    <source>
        <dbReference type="ARBA" id="ARBA00023125"/>
    </source>
</evidence>
<dbReference type="InterPro" id="IPR007630">
    <property type="entry name" value="RNA_pol_sigma70_r4"/>
</dbReference>
<dbReference type="InterPro" id="IPR007624">
    <property type="entry name" value="RNA_pol_sigma70_r3"/>
</dbReference>
<dbReference type="SUPFAM" id="SSF52091">
    <property type="entry name" value="SpoIIaa-like"/>
    <property type="match status" value="1"/>
</dbReference>
<evidence type="ECO:0000256" key="6">
    <source>
        <dbReference type="RuleBase" id="RU003749"/>
    </source>
</evidence>
<evidence type="ECO:0000256" key="5">
    <source>
        <dbReference type="ARBA" id="ARBA00023163"/>
    </source>
</evidence>
<dbReference type="PANTHER" id="PTHR30385">
    <property type="entry name" value="SIGMA FACTOR F FLAGELLAR"/>
    <property type="match status" value="1"/>
</dbReference>
<dbReference type="CDD" id="cd06171">
    <property type="entry name" value="Sigma70_r4"/>
    <property type="match status" value="1"/>
</dbReference>
<dbReference type="InterPro" id="IPR003658">
    <property type="entry name" value="Anti-sigma_ant"/>
</dbReference>
<dbReference type="Gene3D" id="1.20.120.1810">
    <property type="match status" value="1"/>
</dbReference>
<proteinExistence type="inferred from homology"/>
<keyword evidence="5" id="KW-0804">Transcription</keyword>
<protein>
    <recommendedName>
        <fullName evidence="6">Anti-sigma factor antagonist</fullName>
    </recommendedName>
</protein>
<feature type="domain" description="STAS" evidence="7">
    <location>
        <begin position="279"/>
        <end position="379"/>
    </location>
</feature>
<gene>
    <name evidence="8" type="ORF">Aca07nite_78840</name>
</gene>
<dbReference type="CDD" id="cd07043">
    <property type="entry name" value="STAS_anti-anti-sigma_factors"/>
    <property type="match status" value="1"/>
</dbReference>
<evidence type="ECO:0000256" key="1">
    <source>
        <dbReference type="ARBA" id="ARBA00009013"/>
    </source>
</evidence>
<dbReference type="Pfam" id="PF13466">
    <property type="entry name" value="STAS_2"/>
    <property type="match status" value="1"/>
</dbReference>
<comment type="caution">
    <text evidence="8">The sequence shown here is derived from an EMBL/GenBank/DDBJ whole genome shotgun (WGS) entry which is preliminary data.</text>
</comment>
<evidence type="ECO:0000313" key="8">
    <source>
        <dbReference type="EMBL" id="GID50609.1"/>
    </source>
</evidence>
<dbReference type="Pfam" id="PF04539">
    <property type="entry name" value="Sigma70_r3"/>
    <property type="match status" value="1"/>
</dbReference>
<dbReference type="EMBL" id="BOMF01000152">
    <property type="protein sequence ID" value="GID50609.1"/>
    <property type="molecule type" value="Genomic_DNA"/>
</dbReference>
<dbReference type="NCBIfam" id="TIGR02937">
    <property type="entry name" value="sigma70-ECF"/>
    <property type="match status" value="1"/>
</dbReference>
<evidence type="ECO:0000256" key="2">
    <source>
        <dbReference type="ARBA" id="ARBA00023015"/>
    </source>
</evidence>
<accession>A0ABQ3WWN5</accession>
<dbReference type="Pfam" id="PF04542">
    <property type="entry name" value="Sigma70_r2"/>
    <property type="match status" value="1"/>
</dbReference>
<dbReference type="InterPro" id="IPR058548">
    <property type="entry name" value="MlaB-like_STAS"/>
</dbReference>
<dbReference type="InterPro" id="IPR013324">
    <property type="entry name" value="RNA_pol_sigma_r3/r4-like"/>
</dbReference>
<reference evidence="8" key="1">
    <citation type="submission" date="2021-01" db="EMBL/GenBank/DDBJ databases">
        <title>Whole genome shotgun sequence of Actinoplanes capillaceus NBRC 16408.</title>
        <authorList>
            <person name="Komaki H."/>
            <person name="Tamura T."/>
        </authorList>
    </citation>
    <scope>NUCLEOTIDE SEQUENCE [LARGE SCALE GENOMIC DNA]</scope>
    <source>
        <strain evidence="8">NBRC 16408</strain>
    </source>
</reference>
<dbReference type="PANTHER" id="PTHR30385:SF4">
    <property type="entry name" value="RNA POLYMERASE SIGMA-E FACTOR"/>
    <property type="match status" value="1"/>
</dbReference>
<dbReference type="InterPro" id="IPR002645">
    <property type="entry name" value="STAS_dom"/>
</dbReference>
<dbReference type="InterPro" id="IPR014284">
    <property type="entry name" value="RNA_pol_sigma-70_dom"/>
</dbReference>
<dbReference type="NCBIfam" id="TIGR02980">
    <property type="entry name" value="SigBFG"/>
    <property type="match status" value="1"/>
</dbReference>
<organism evidence="8">
    <name type="scientific">Actinoplanes campanulatus</name>
    <dbReference type="NCBI Taxonomy" id="113559"/>
    <lineage>
        <taxon>Bacteria</taxon>
        <taxon>Bacillati</taxon>
        <taxon>Actinomycetota</taxon>
        <taxon>Actinomycetes</taxon>
        <taxon>Micromonosporales</taxon>
        <taxon>Micromonosporaceae</taxon>
        <taxon>Actinoplanes</taxon>
    </lineage>
</organism>
<dbReference type="InterPro" id="IPR007627">
    <property type="entry name" value="RNA_pol_sigma70_r2"/>
</dbReference>
<dbReference type="InterPro" id="IPR013325">
    <property type="entry name" value="RNA_pol_sigma_r2"/>
</dbReference>
<dbReference type="PRINTS" id="PR00046">
    <property type="entry name" value="SIGMA70FCT"/>
</dbReference>
<evidence type="ECO:0000256" key="3">
    <source>
        <dbReference type="ARBA" id="ARBA00023082"/>
    </source>
</evidence>
<dbReference type="SUPFAM" id="SSF88659">
    <property type="entry name" value="Sigma3 and sigma4 domains of RNA polymerase sigma factors"/>
    <property type="match status" value="2"/>
</dbReference>
<evidence type="ECO:0000259" key="7">
    <source>
        <dbReference type="PROSITE" id="PS50801"/>
    </source>
</evidence>
<dbReference type="Gene3D" id="3.30.750.24">
    <property type="entry name" value="STAS domain"/>
    <property type="match status" value="1"/>
</dbReference>
<sequence>MPVRGQFGEPADNTLEDLDTAALEFAVGREGATSAEAELLREDLLRHCLPFAGRLARRYRGRGEHMEDLEQVARLGLVKAVDRYDPGRGSFTAYAVITISGELKRHFRDRTWGVHVPRRVQDLSLEVGHASMVLTSALARTPTVAELAEHLGVTEPAVLEAVESAAGYSPASLNAPVAGDGAAEFGDLIGEVDDDLESVTDKLTVTDLLLRLPARERRMLAMRFYGNRTQAEIAAELGISQMHVSRLLSRALSWLREAMLSDAPPPWEGECRAGHQHGMDVSVTREGTALRVRVCGEVDRDTAERLRTGLRHAITTGGAASVVVDLTAVPLLDAAGVSVLLDAVRVAARAGREICMSGAQPYVARILAVSGLAGVLRRC</sequence>
<dbReference type="SUPFAM" id="SSF88946">
    <property type="entry name" value="Sigma2 domain of RNA polymerase sigma factors"/>
    <property type="match status" value="1"/>
</dbReference>